<evidence type="ECO:0000313" key="12">
    <source>
        <dbReference type="Proteomes" id="UP000195871"/>
    </source>
</evidence>
<dbReference type="PROSITE" id="PS00388">
    <property type="entry name" value="PROTEASOME_ALPHA_1"/>
    <property type="match status" value="1"/>
</dbReference>
<evidence type="ECO:0000256" key="5">
    <source>
        <dbReference type="PROSITE-ProRule" id="PRU00808"/>
    </source>
</evidence>
<dbReference type="VEuPathDB" id="FungiDB:C5L36_0E04870"/>
<protein>
    <recommendedName>
        <fullName evidence="6">Proteasome subunit alpha type</fullName>
    </recommendedName>
</protein>
<dbReference type="GeneID" id="40386293"/>
<dbReference type="GO" id="GO:0005737">
    <property type="term" value="C:cytoplasm"/>
    <property type="evidence" value="ECO:0007669"/>
    <property type="project" value="UniProtKB-SubCell"/>
</dbReference>
<evidence type="ECO:0000313" key="11">
    <source>
        <dbReference type="Proteomes" id="UP000029867"/>
    </source>
</evidence>
<dbReference type="GO" id="GO:0005634">
    <property type="term" value="C:nucleus"/>
    <property type="evidence" value="ECO:0007669"/>
    <property type="project" value="UniProtKB-SubCell"/>
</dbReference>
<dbReference type="PANTHER" id="PTHR11599">
    <property type="entry name" value="PROTEASOME SUBUNIT ALPHA/BETA"/>
    <property type="match status" value="1"/>
</dbReference>
<organism evidence="9 11">
    <name type="scientific">Pichia kudriavzevii</name>
    <name type="common">Yeast</name>
    <name type="synonym">Issatchenkia orientalis</name>
    <dbReference type="NCBI Taxonomy" id="4909"/>
    <lineage>
        <taxon>Eukaryota</taxon>
        <taxon>Fungi</taxon>
        <taxon>Dikarya</taxon>
        <taxon>Ascomycota</taxon>
        <taxon>Saccharomycotina</taxon>
        <taxon>Pichiomycetes</taxon>
        <taxon>Pichiales</taxon>
        <taxon>Pichiaceae</taxon>
        <taxon>Pichia</taxon>
    </lineage>
</organism>
<dbReference type="GO" id="GO:0019773">
    <property type="term" value="C:proteasome core complex, alpha-subunit complex"/>
    <property type="evidence" value="ECO:0007669"/>
    <property type="project" value="UniProtKB-UniRule"/>
</dbReference>
<evidence type="ECO:0000256" key="3">
    <source>
        <dbReference type="ARBA" id="ARBA00022942"/>
    </source>
</evidence>
<dbReference type="Proteomes" id="UP000249293">
    <property type="component" value="Chromosome 5"/>
</dbReference>
<accession>A0A099P1W9</accession>
<evidence type="ECO:0000256" key="2">
    <source>
        <dbReference type="ARBA" id="ARBA00022490"/>
    </source>
</evidence>
<dbReference type="Gene3D" id="3.60.20.10">
    <property type="entry name" value="Glutamine Phosphoribosylpyrophosphate, subunit 1, domain 1"/>
    <property type="match status" value="1"/>
</dbReference>
<reference evidence="9" key="2">
    <citation type="submission" date="2014-08" db="EMBL/GenBank/DDBJ databases">
        <title>Exploiting Issatchenkia orientalis SD108 for Succinic Acid Production.</title>
        <authorList>
            <person name="Xiao H."/>
            <person name="Shao Z."/>
            <person name="Jiang Y."/>
            <person name="Dole S."/>
            <person name="Zhao H."/>
        </authorList>
    </citation>
    <scope>NUCLEOTIDE SEQUENCE [LARGE SCALE GENOMIC DNA]</scope>
    <source>
        <strain evidence="9">SD108</strain>
    </source>
</reference>
<dbReference type="eggNOG" id="KOG0182">
    <property type="taxonomic scope" value="Eukaryota"/>
</dbReference>
<dbReference type="HOGENOM" id="CLU_035750_4_1_1"/>
<dbReference type="InterPro" id="IPR050115">
    <property type="entry name" value="Proteasome_alpha"/>
</dbReference>
<evidence type="ECO:0000256" key="6">
    <source>
        <dbReference type="RuleBase" id="RU000551"/>
    </source>
</evidence>
<proteinExistence type="inferred from homology"/>
<keyword evidence="4 6" id="KW-0539">Nucleus</keyword>
<dbReference type="AlphaFoldDB" id="A0A099P1W9"/>
<evidence type="ECO:0000313" key="10">
    <source>
        <dbReference type="EMBL" id="OUT21777.1"/>
    </source>
</evidence>
<dbReference type="Proteomes" id="UP000029867">
    <property type="component" value="Unassembled WGS sequence"/>
</dbReference>
<dbReference type="InterPro" id="IPR029055">
    <property type="entry name" value="Ntn_hydrolases_N"/>
</dbReference>
<reference evidence="11" key="1">
    <citation type="journal article" date="2014" name="Microb. Cell Fact.">
        <title>Exploiting Issatchenkia orientalis SD108 for succinic acid production.</title>
        <authorList>
            <person name="Xiao H."/>
            <person name="Shao Z."/>
            <person name="Jiang Y."/>
            <person name="Dole S."/>
            <person name="Zhao H."/>
        </authorList>
    </citation>
    <scope>NUCLEOTIDE SEQUENCE [LARGE SCALE GENOMIC DNA]</scope>
    <source>
        <strain evidence="11">SD108</strain>
    </source>
</reference>
<evidence type="ECO:0000259" key="7">
    <source>
        <dbReference type="PROSITE" id="PS00388"/>
    </source>
</evidence>
<dbReference type="EMBL" id="JQFK01000014">
    <property type="protein sequence ID" value="KGK38890.1"/>
    <property type="molecule type" value="Genomic_DNA"/>
</dbReference>
<keyword evidence="3 5" id="KW-0647">Proteasome</keyword>
<comment type="function">
    <text evidence="1">The proteasome degrades poly-ubiquitinated proteins in the cytoplasm and in the nucleus. It is essential for the regulated turnover of proteins and for the removal of misfolded proteins. The proteasome is a multicatalytic proteinase complex that is characterized by its ability to cleave peptides with Arg, Phe, Tyr, Leu, and Glu adjacent to the leaving group at neutral or slightly basic pH. It has an ATP-dependent proteolytic activity.</text>
</comment>
<evidence type="ECO:0000313" key="9">
    <source>
        <dbReference type="EMBL" id="KGK38890.1"/>
    </source>
</evidence>
<keyword evidence="2 6" id="KW-0963">Cytoplasm</keyword>
<comment type="subunit">
    <text evidence="6">The 26S proteasome consists of a 20S proteasome core and two 19S regulatory subunits.</text>
</comment>
<dbReference type="Pfam" id="PF10584">
    <property type="entry name" value="Proteasome_A_N"/>
    <property type="match status" value="1"/>
</dbReference>
<name>A0A099P1W9_PICKU</name>
<dbReference type="InterPro" id="IPR023332">
    <property type="entry name" value="Proteasome_alpha-type"/>
</dbReference>
<evidence type="ECO:0000256" key="1">
    <source>
        <dbReference type="ARBA" id="ARBA00003542"/>
    </source>
</evidence>
<reference evidence="8 13" key="4">
    <citation type="submission" date="2018-06" db="EMBL/GenBank/DDBJ databases">
        <title>Population genomics shows no distinction between pathogenic Candida krusei and environmental Pichia kudriavzevii: One species, four names.</title>
        <authorList>
            <person name="Douglass A.P."/>
            <person name="Offei B."/>
            <person name="Braun-Galleani S."/>
            <person name="Coughlan A.Y."/>
            <person name="Martos A."/>
            <person name="Ortiz-Merino R.A."/>
            <person name="Byrne K.P."/>
            <person name="Wolfe K.H."/>
        </authorList>
    </citation>
    <scope>NUCLEOTIDE SEQUENCE [LARGE SCALE GENOMIC DNA]</scope>
    <source>
        <strain evidence="8 13">CBS573</strain>
    </source>
</reference>
<dbReference type="InterPro" id="IPR000426">
    <property type="entry name" value="Proteasome_asu_N"/>
</dbReference>
<evidence type="ECO:0000313" key="8">
    <source>
        <dbReference type="EMBL" id="AWU78434.1"/>
    </source>
</evidence>
<dbReference type="PROSITE" id="PS51475">
    <property type="entry name" value="PROTEASOME_ALPHA_2"/>
    <property type="match status" value="1"/>
</dbReference>
<comment type="subcellular location">
    <subcellularLocation>
        <location evidence="6">Cytoplasm</location>
    </subcellularLocation>
    <subcellularLocation>
        <location evidence="6">Nucleus</location>
    </subcellularLocation>
</comment>
<evidence type="ECO:0000256" key="4">
    <source>
        <dbReference type="ARBA" id="ARBA00023242"/>
    </source>
</evidence>
<dbReference type="EMBL" id="NHMM01000004">
    <property type="protein sequence ID" value="OUT21777.1"/>
    <property type="molecule type" value="Genomic_DNA"/>
</dbReference>
<dbReference type="EMBL" id="CP028777">
    <property type="protein sequence ID" value="AWU78434.1"/>
    <property type="molecule type" value="Genomic_DNA"/>
</dbReference>
<dbReference type="SUPFAM" id="SSF56235">
    <property type="entry name" value="N-terminal nucleophile aminohydrolases (Ntn hydrolases)"/>
    <property type="match status" value="1"/>
</dbReference>
<dbReference type="FunFam" id="3.60.20.10:FF:000026">
    <property type="entry name" value="Proteasome subunit alpha type-1"/>
    <property type="match status" value="1"/>
</dbReference>
<evidence type="ECO:0000313" key="13">
    <source>
        <dbReference type="Proteomes" id="UP000249293"/>
    </source>
</evidence>
<dbReference type="OrthoDB" id="431557at2759"/>
<dbReference type="InterPro" id="IPR034642">
    <property type="entry name" value="Proteasome_subunit_alpha6"/>
</dbReference>
<dbReference type="SMART" id="SM00948">
    <property type="entry name" value="Proteasome_A_N"/>
    <property type="match status" value="1"/>
</dbReference>
<reference evidence="10 12" key="3">
    <citation type="submission" date="2017-05" db="EMBL/GenBank/DDBJ databases">
        <title>The Genome Sequence of Candida krusei Ckrusei653.</title>
        <authorList>
            <person name="Cuomo C."/>
            <person name="Forche A."/>
            <person name="Young S."/>
            <person name="Abouelleil A."/>
            <person name="Cao P."/>
            <person name="Chapman S."/>
            <person name="Cusick C."/>
            <person name="Shea T."/>
            <person name="Nusbaum C."/>
            <person name="Birren B."/>
        </authorList>
    </citation>
    <scope>NUCLEOTIDE SEQUENCE [LARGE SCALE GENOMIC DNA]</scope>
    <source>
        <strain evidence="10 12">Ckrusei653</strain>
    </source>
</reference>
<dbReference type="Pfam" id="PF00227">
    <property type="entry name" value="Proteasome"/>
    <property type="match status" value="1"/>
</dbReference>
<dbReference type="CDD" id="cd03754">
    <property type="entry name" value="proteasome_alpha_type_6"/>
    <property type="match status" value="1"/>
</dbReference>
<dbReference type="STRING" id="4909.A0A099P1W9"/>
<dbReference type="InterPro" id="IPR001353">
    <property type="entry name" value="Proteasome_sua/b"/>
</dbReference>
<dbReference type="RefSeq" id="XP_029323910.1">
    <property type="nucleotide sequence ID" value="XM_029468050.1"/>
</dbReference>
<keyword evidence="13" id="KW-1185">Reference proteome</keyword>
<dbReference type="GO" id="GO:0010499">
    <property type="term" value="P:proteasomal ubiquitin-independent protein catabolic process"/>
    <property type="evidence" value="ECO:0007669"/>
    <property type="project" value="EnsemblFungi"/>
</dbReference>
<feature type="domain" description="Proteasome alpha-type subunits" evidence="7">
    <location>
        <begin position="7"/>
        <end position="29"/>
    </location>
</feature>
<gene>
    <name evidence="8" type="ORF">C5L36_0E04870</name>
    <name evidence="10" type="ORF">CAS74_002753</name>
    <name evidence="9" type="ORF">JL09_g1926</name>
</gene>
<sequence>MSGSAGFDRHITVFSPEGRLYQVEYAFKAINSTNLTSVGLVGEDSVCFINQKKVGDKLLDPASVSYIFDISPNVGMLATGSIADARSLATRARSESAEYKYKYGYEMPVDVLTKRMANLSQIYTQRAYMRPMGVALTFISYDEENGPSLLKTDPAGYYFSAKAIATGPKQSEVSTVVERDFKKAKKKDPEANVIVKGDWKQLIEYGIITLSNALSTDFRKNDLEIGFATKDGFKVLTPDEIDERLVAIAEKD</sequence>
<dbReference type="KEGG" id="pkz:C5L36_0E04870"/>
<comment type="similarity">
    <text evidence="5 6">Belongs to the peptidase T1A family.</text>
</comment>
<dbReference type="Proteomes" id="UP000195871">
    <property type="component" value="Unassembled WGS sequence"/>
</dbReference>
<dbReference type="GO" id="GO:0043161">
    <property type="term" value="P:proteasome-mediated ubiquitin-dependent protein catabolic process"/>
    <property type="evidence" value="ECO:0007669"/>
    <property type="project" value="EnsemblFungi"/>
</dbReference>